<evidence type="ECO:0000313" key="2">
    <source>
        <dbReference type="EMBL" id="JAC08555.1"/>
    </source>
</evidence>
<keyword evidence="1" id="KW-0472">Membrane</keyword>
<feature type="transmembrane region" description="Helical" evidence="1">
    <location>
        <begin position="20"/>
        <end position="46"/>
    </location>
</feature>
<protein>
    <submittedName>
        <fullName evidence="2">Putative secreted protein</fullName>
    </submittedName>
</protein>
<proteinExistence type="evidence at transcript level"/>
<dbReference type="AlphaFoldDB" id="A0A023EI31"/>
<name>A0A023EI31_AEDAL</name>
<organism evidence="2">
    <name type="scientific">Aedes albopictus</name>
    <name type="common">Asian tiger mosquito</name>
    <name type="synonym">Stegomyia albopicta</name>
    <dbReference type="NCBI Taxonomy" id="7160"/>
    <lineage>
        <taxon>Eukaryota</taxon>
        <taxon>Metazoa</taxon>
        <taxon>Ecdysozoa</taxon>
        <taxon>Arthropoda</taxon>
        <taxon>Hexapoda</taxon>
        <taxon>Insecta</taxon>
        <taxon>Pterygota</taxon>
        <taxon>Neoptera</taxon>
        <taxon>Endopterygota</taxon>
        <taxon>Diptera</taxon>
        <taxon>Nematocera</taxon>
        <taxon>Culicoidea</taxon>
        <taxon>Culicidae</taxon>
        <taxon>Culicinae</taxon>
        <taxon>Aedini</taxon>
        <taxon>Aedes</taxon>
        <taxon>Stegomyia</taxon>
    </lineage>
</organism>
<keyword evidence="1" id="KW-1133">Transmembrane helix</keyword>
<evidence type="ECO:0000256" key="1">
    <source>
        <dbReference type="SAM" id="Phobius"/>
    </source>
</evidence>
<accession>A0A023EI31</accession>
<dbReference type="VEuPathDB" id="VectorBase:AALF008865"/>
<dbReference type="EMBL" id="GAPW01005043">
    <property type="protein sequence ID" value="JAC08555.1"/>
    <property type="molecule type" value="mRNA"/>
</dbReference>
<dbReference type="VEuPathDB" id="VectorBase:AALFPA_057536"/>
<keyword evidence="1" id="KW-0812">Transmembrane</keyword>
<feature type="transmembrane region" description="Helical" evidence="1">
    <location>
        <begin position="66"/>
        <end position="91"/>
    </location>
</feature>
<sequence length="173" mass="19421">MFRHHMTQFGSCASEVHKTLCYFFAVLNIFLAMDMLADFSSVWFDALDVSGGERFQGVTDAEASKMAMGLIIIGPAIANVCLAVMLIIGVYKRRPTYIRVFRLFILAQVVVICFLAIFSYSIVLEHRGSHTIMLFVLVISIALFGAEAWIAGDYHKLLLEEMLLEETDCPRIA</sequence>
<feature type="transmembrane region" description="Helical" evidence="1">
    <location>
        <begin position="130"/>
        <end position="152"/>
    </location>
</feature>
<feature type="transmembrane region" description="Helical" evidence="1">
    <location>
        <begin position="103"/>
        <end position="124"/>
    </location>
</feature>
<dbReference type="VEuPathDB" id="VectorBase:AALC636_028182"/>
<reference evidence="2" key="1">
    <citation type="journal article" date="2014" name="PLoS Negl. Trop. Dis.">
        <title>Identification and characterization of seminal fluid proteins in the Asian tiger mosquito, Aedes albopictus.</title>
        <authorList>
            <person name="Boes K.E."/>
            <person name="Ribeiro J.M."/>
            <person name="Wong A."/>
            <person name="Harrington L.C."/>
            <person name="Wolfner M.F."/>
            <person name="Sirot L.K."/>
        </authorList>
    </citation>
    <scope>NUCLEOTIDE SEQUENCE</scope>
    <source>
        <tissue evidence="2">Reproductive organs</tissue>
    </source>
</reference>